<accession>A0A238UCN7</accession>
<gene>
    <name evidence="2" type="ORF">TJEJU_3120</name>
</gene>
<feature type="transmembrane region" description="Helical" evidence="1">
    <location>
        <begin position="92"/>
        <end position="113"/>
    </location>
</feature>
<dbReference type="Proteomes" id="UP000215214">
    <property type="component" value="Chromosome TJEJU"/>
</dbReference>
<protein>
    <submittedName>
        <fullName evidence="2">Uncharacterized protein</fullName>
    </submittedName>
</protein>
<name>A0A238UCN7_9FLAO</name>
<keyword evidence="3" id="KW-1185">Reference proteome</keyword>
<dbReference type="AlphaFoldDB" id="A0A238UCN7"/>
<dbReference type="EMBL" id="LT899436">
    <property type="protein sequence ID" value="SNR16776.1"/>
    <property type="molecule type" value="Genomic_DNA"/>
</dbReference>
<keyword evidence="1" id="KW-0812">Transmembrane</keyword>
<keyword evidence="1" id="KW-1133">Transmembrane helix</keyword>
<keyword evidence="1" id="KW-0472">Membrane</keyword>
<evidence type="ECO:0000313" key="3">
    <source>
        <dbReference type="Proteomes" id="UP000215214"/>
    </source>
</evidence>
<proteinExistence type="predicted"/>
<reference evidence="2 3" key="1">
    <citation type="submission" date="2017-07" db="EMBL/GenBank/DDBJ databases">
        <authorList>
            <person name="Sun Z.S."/>
            <person name="Albrecht U."/>
            <person name="Echele G."/>
            <person name="Lee C.C."/>
        </authorList>
    </citation>
    <scope>NUCLEOTIDE SEQUENCE [LARGE SCALE GENOMIC DNA]</scope>
    <source>
        <strain evidence="3">type strain: KCTC 22618</strain>
    </source>
</reference>
<feature type="transmembrane region" description="Helical" evidence="1">
    <location>
        <begin position="120"/>
        <end position="139"/>
    </location>
</feature>
<dbReference type="OrthoDB" id="1163149at2"/>
<sequence length="140" mass="15633">MQLDNLSFGYWNELARQFILICTFLGGFSLTTVVTLLIGKLDTKLKRIIFKTSVISSLAFLIAIFGMTKILLMTTKGYPLEASHEKIMFPRIISFIAFMIGIASQITVVSLSGWTQSKSLGWFTSIFGFIAALLIFVFLS</sequence>
<evidence type="ECO:0000313" key="2">
    <source>
        <dbReference type="EMBL" id="SNR16776.1"/>
    </source>
</evidence>
<organism evidence="2 3">
    <name type="scientific">Tenacibaculum jejuense</name>
    <dbReference type="NCBI Taxonomy" id="584609"/>
    <lineage>
        <taxon>Bacteria</taxon>
        <taxon>Pseudomonadati</taxon>
        <taxon>Bacteroidota</taxon>
        <taxon>Flavobacteriia</taxon>
        <taxon>Flavobacteriales</taxon>
        <taxon>Flavobacteriaceae</taxon>
        <taxon>Tenacibaculum</taxon>
    </lineage>
</organism>
<feature type="transmembrane region" description="Helical" evidence="1">
    <location>
        <begin position="50"/>
        <end position="72"/>
    </location>
</feature>
<evidence type="ECO:0000256" key="1">
    <source>
        <dbReference type="SAM" id="Phobius"/>
    </source>
</evidence>
<dbReference type="KEGG" id="tje:TJEJU_3120"/>
<dbReference type="RefSeq" id="WP_095073558.1">
    <property type="nucleotide sequence ID" value="NZ_LT899436.1"/>
</dbReference>
<feature type="transmembrane region" description="Helical" evidence="1">
    <location>
        <begin position="18"/>
        <end position="38"/>
    </location>
</feature>